<dbReference type="Gene3D" id="3.40.190.10">
    <property type="entry name" value="Periplasmic binding protein-like II"/>
    <property type="match status" value="2"/>
</dbReference>
<reference evidence="2 3" key="1">
    <citation type="submission" date="2021-04" db="EMBL/GenBank/DDBJ databases">
        <title>Paenibacillus sp. DLE-14 whole genome sequence.</title>
        <authorList>
            <person name="Ham Y.J."/>
        </authorList>
    </citation>
    <scope>NUCLEOTIDE SEQUENCE [LARGE SCALE GENOMIC DNA]</scope>
    <source>
        <strain evidence="2 3">DLE-14</strain>
    </source>
</reference>
<dbReference type="EMBL" id="JAGKSP010000005">
    <property type="protein sequence ID" value="MBP3963847.1"/>
    <property type="molecule type" value="Genomic_DNA"/>
</dbReference>
<feature type="signal peptide" evidence="1">
    <location>
        <begin position="1"/>
        <end position="26"/>
    </location>
</feature>
<dbReference type="Proteomes" id="UP000673394">
    <property type="component" value="Unassembled WGS sequence"/>
</dbReference>
<dbReference type="PROSITE" id="PS51257">
    <property type="entry name" value="PROKAR_LIPOPROTEIN"/>
    <property type="match status" value="1"/>
</dbReference>
<keyword evidence="3" id="KW-1185">Reference proteome</keyword>
<sequence length="566" mass="63134">MKPINRPRILLTMTILLALLTGCSGTGEPQQQSQDIQTEDNNNAVVPAKQPVTLKVQLNSVGKDFEHTEVYNEIARQTGVTMNLELYDEQKFKVELAGGDLPDIIQVPNKNIKELIEGNNIIPLDELLKTNGPDLQLPVYEKSFAYIRKFWSDNTNKLYMVPVQIGTSDFGFEQQVGFNVRWDYYKELGYPKITSIDDMVNMLADMVQRHGTTKDGKKVYGVSMWNDWSTWGVRSMGLITGNGMFNTNSTQLVNSYTDAAHSEIWDTAMFMYKAQQKGILDPDAFTAKYNDIVAKASEGTLISAVATWPFTRINAELLKEGPDKGFVTIPLDWGFTNVGGTTVAGWSDRAFAISANCKYPERAMDLINFLVSEQGSRLIASGIEGVHWTYVDGKPAMKPETVTLAAAGGDSWKKTGIGMIANQQGLADYTKLSDGGIVNLFNTPAVFATKVNALNKDYDEYYDVSYPAEAYKRLVDQGKVKTLSHMPLDVLSAMPTPPDDIKRIQTKLDELLVKGMPIIVLGSKSDEDFKVHQQELIDELIDAGADTYFDWYKRSYEETKAQLVTE</sequence>
<dbReference type="InterPro" id="IPR050490">
    <property type="entry name" value="Bact_solute-bd_prot1"/>
</dbReference>
<organism evidence="2 3">
    <name type="scientific">Paenibacillus lignilyticus</name>
    <dbReference type="NCBI Taxonomy" id="1172615"/>
    <lineage>
        <taxon>Bacteria</taxon>
        <taxon>Bacillati</taxon>
        <taxon>Bacillota</taxon>
        <taxon>Bacilli</taxon>
        <taxon>Bacillales</taxon>
        <taxon>Paenibacillaceae</taxon>
        <taxon>Paenibacillus</taxon>
    </lineage>
</organism>
<evidence type="ECO:0000256" key="1">
    <source>
        <dbReference type="SAM" id="SignalP"/>
    </source>
</evidence>
<keyword evidence="1" id="KW-0732">Signal</keyword>
<feature type="chain" id="PRO_5046346924" evidence="1">
    <location>
        <begin position="27"/>
        <end position="566"/>
    </location>
</feature>
<accession>A0ABS5CCX2</accession>
<dbReference type="InterPro" id="IPR006059">
    <property type="entry name" value="SBP"/>
</dbReference>
<evidence type="ECO:0000313" key="3">
    <source>
        <dbReference type="Proteomes" id="UP000673394"/>
    </source>
</evidence>
<gene>
    <name evidence="2" type="ORF">I8J30_14110</name>
</gene>
<dbReference type="SUPFAM" id="SSF53850">
    <property type="entry name" value="Periplasmic binding protein-like II"/>
    <property type="match status" value="1"/>
</dbReference>
<comment type="caution">
    <text evidence="2">The sequence shown here is derived from an EMBL/GenBank/DDBJ whole genome shotgun (WGS) entry which is preliminary data.</text>
</comment>
<evidence type="ECO:0000313" key="2">
    <source>
        <dbReference type="EMBL" id="MBP3963847.1"/>
    </source>
</evidence>
<dbReference type="Pfam" id="PF01547">
    <property type="entry name" value="SBP_bac_1"/>
    <property type="match status" value="1"/>
</dbReference>
<name>A0ABS5CCX2_9BACL</name>
<dbReference type="PANTHER" id="PTHR43649:SF12">
    <property type="entry name" value="DIACETYLCHITOBIOSE BINDING PROTEIN DASA"/>
    <property type="match status" value="1"/>
</dbReference>
<protein>
    <submittedName>
        <fullName evidence="2">Extracellular solute-binding protein</fullName>
    </submittedName>
</protein>
<dbReference type="RefSeq" id="WP_210658649.1">
    <property type="nucleotide sequence ID" value="NZ_JAGKSP010000005.1"/>
</dbReference>
<dbReference type="PANTHER" id="PTHR43649">
    <property type="entry name" value="ARABINOSE-BINDING PROTEIN-RELATED"/>
    <property type="match status" value="1"/>
</dbReference>
<proteinExistence type="predicted"/>